<dbReference type="AlphaFoldDB" id="A0A916JQ76"/>
<keyword evidence="1" id="KW-1133">Transmembrane helix</keyword>
<accession>A0A916JQ76</accession>
<proteinExistence type="predicted"/>
<dbReference type="KEGG" id="ptan:CRYO30217_03272"/>
<evidence type="ECO:0000313" key="3">
    <source>
        <dbReference type="Proteomes" id="UP000683507"/>
    </source>
</evidence>
<evidence type="ECO:0000256" key="1">
    <source>
        <dbReference type="SAM" id="Phobius"/>
    </source>
</evidence>
<dbReference type="Proteomes" id="UP000683507">
    <property type="component" value="Chromosome"/>
</dbReference>
<organism evidence="2 3">
    <name type="scientific">Parvicella tangerina</name>
    <dbReference type="NCBI Taxonomy" id="2829795"/>
    <lineage>
        <taxon>Bacteria</taxon>
        <taxon>Pseudomonadati</taxon>
        <taxon>Bacteroidota</taxon>
        <taxon>Flavobacteriia</taxon>
        <taxon>Flavobacteriales</taxon>
        <taxon>Parvicellaceae</taxon>
        <taxon>Parvicella</taxon>
    </lineage>
</organism>
<evidence type="ECO:0000313" key="2">
    <source>
        <dbReference type="EMBL" id="CAG5086772.1"/>
    </source>
</evidence>
<name>A0A916JQ76_9FLAO</name>
<protein>
    <submittedName>
        <fullName evidence="2">Uncharacterized protein</fullName>
    </submittedName>
</protein>
<gene>
    <name evidence="2" type="ORF">CRYO30217_03272</name>
</gene>
<feature type="transmembrane region" description="Helical" evidence="1">
    <location>
        <begin position="6"/>
        <end position="30"/>
    </location>
</feature>
<dbReference type="RefSeq" id="WP_258543457.1">
    <property type="nucleotide sequence ID" value="NZ_OU015584.1"/>
</dbReference>
<keyword evidence="1" id="KW-0812">Transmembrane</keyword>
<sequence>MTREAKIHLVIGFSSVAIIGLGAALIVPGVRKRKVRERLDDAYGDPYKSGAVGGIESLQASSAFDPNRHLTSGRATISRLVAIDRAKKVWDNYGSWYSSDNESAIVNAFDGLGHYDDLSKIAYYFEQEYDTDLYTVLQDALKGDKVQTQLLMGKVANLPRT</sequence>
<keyword evidence="1" id="KW-0472">Membrane</keyword>
<dbReference type="EMBL" id="OU015584">
    <property type="protein sequence ID" value="CAG5086772.1"/>
    <property type="molecule type" value="Genomic_DNA"/>
</dbReference>
<reference evidence="2" key="1">
    <citation type="submission" date="2021-04" db="EMBL/GenBank/DDBJ databases">
        <authorList>
            <person name="Rodrigo-Torres L."/>
            <person name="Arahal R. D."/>
            <person name="Lucena T."/>
        </authorList>
    </citation>
    <scope>NUCLEOTIDE SEQUENCE</scope>
    <source>
        <strain evidence="2">AS29M-1</strain>
    </source>
</reference>
<keyword evidence="3" id="KW-1185">Reference proteome</keyword>